<dbReference type="EMBL" id="CP002867">
    <property type="protein sequence ID" value="AEI38628.1"/>
    <property type="molecule type" value="Genomic_DNA"/>
</dbReference>
<evidence type="ECO:0000259" key="4">
    <source>
        <dbReference type="Pfam" id="PF01420"/>
    </source>
</evidence>
<feature type="domain" description="Type I restriction modification DNA specificity" evidence="4">
    <location>
        <begin position="200"/>
        <end position="382"/>
    </location>
</feature>
<dbReference type="Proteomes" id="UP000000491">
    <property type="component" value="Plasmid pZYMOP02"/>
</dbReference>
<reference evidence="5 6" key="1">
    <citation type="journal article" date="2011" name="J. Bacteriol.">
        <title>Genome sequence of the ethanol-producing Zymomonas mobilis subsp. pomaceae lectotype strain ATCC 29192.</title>
        <authorList>
            <person name="Kouvelis V.N."/>
            <person name="Davenport K.W."/>
            <person name="Brettin T.S."/>
            <person name="Bruce D."/>
            <person name="Detter C."/>
            <person name="Han C.S."/>
            <person name="Nolan M."/>
            <person name="Tapia R."/>
            <person name="Damoulaki A."/>
            <person name="Kyrpides N.C."/>
            <person name="Typas M.A."/>
            <person name="Pappas K.M."/>
        </authorList>
    </citation>
    <scope>NUCLEOTIDE SEQUENCE [LARGE SCALE GENOMIC DNA]</scope>
    <source>
        <strain evidence="6">ATCC 29192 / DSM 22645 / JCM 10191 / CCUG 17912 / NBRC 13757 / NCIMB 11200 / NRRL B-4491 / Barker I</strain>
        <plasmid evidence="5">pZYMOP02</plasmid>
    </source>
</reference>
<gene>
    <name evidence="5" type="ordered locus">Zymop_2045</name>
</gene>
<evidence type="ECO:0000256" key="3">
    <source>
        <dbReference type="ARBA" id="ARBA00023125"/>
    </source>
</evidence>
<dbReference type="Gene3D" id="3.90.220.20">
    <property type="entry name" value="DNA methylase specificity domains"/>
    <property type="match status" value="2"/>
</dbReference>
<proteinExistence type="inferred from homology"/>
<sequence>MSAAGFLEKLLDGADVVWVPLGDESFFKIANTARRPVKASLRAAGEIPYYGANNIQDYVDGHTHDGEYVLIAEDGSASLESYSIQYVRGKFWANNHVHVVRGADGVDTRFLFHYLTTANFLPFLSSKGRAKLTKGNLVQVTVPIPCPDDPVKSMAIQGEIVRILDTFTELTAELTAELTQRKKQYNHYRNQLLTFDEGEVEWKTLGEVSLKSYSGATPTAGSPKYYDGGSIPWLRTQEVIFGDIHDTGVKITQAAVDETAAKWVPENCVIIAISGATAGRSGINKIPLTTNQHCCCLEIDPKQANYRYVFHWVSRNYENLKEMGQGARGDLNSGLIKGFKIPIPYPNDPAKSIEEQARIVAILDTFDTLTTSISEGLPREIELREKQYAYYRDQLLSFPKPDAEAA</sequence>
<dbReference type="CDD" id="cd17262">
    <property type="entry name" value="RMtype1_S_Aco12261I-TRD2-CR2"/>
    <property type="match status" value="1"/>
</dbReference>
<accession>F8EWI5</accession>
<dbReference type="InterPro" id="IPR051212">
    <property type="entry name" value="Type-I_RE_S_subunit"/>
</dbReference>
<dbReference type="Gene3D" id="1.10.287.1120">
    <property type="entry name" value="Bipartite methylase S protein"/>
    <property type="match status" value="1"/>
</dbReference>
<feature type="domain" description="Type I restriction modification DNA specificity" evidence="4">
    <location>
        <begin position="26"/>
        <end position="179"/>
    </location>
</feature>
<dbReference type="InterPro" id="IPR000055">
    <property type="entry name" value="Restrct_endonuc_typeI_TRD"/>
</dbReference>
<dbReference type="SUPFAM" id="SSF116734">
    <property type="entry name" value="DNA methylase specificity domain"/>
    <property type="match status" value="2"/>
</dbReference>
<name>F8EWI5_ZYMMT</name>
<dbReference type="KEGG" id="zmp:Zymop_2045"/>
<dbReference type="PATRIC" id="fig|579138.3.peg.1860"/>
<keyword evidence="2" id="KW-0680">Restriction system</keyword>
<dbReference type="AlphaFoldDB" id="F8EWI5"/>
<dbReference type="GO" id="GO:0009307">
    <property type="term" value="P:DNA restriction-modification system"/>
    <property type="evidence" value="ECO:0007669"/>
    <property type="project" value="UniProtKB-KW"/>
</dbReference>
<dbReference type="CDD" id="cd17294">
    <property type="entry name" value="RMtype1_S_MmaC7ORF19P_TRD1-CR1_like"/>
    <property type="match status" value="1"/>
</dbReference>
<protein>
    <submittedName>
        <fullName evidence="5">Putative type I restriction-modification system specificity protein</fullName>
    </submittedName>
</protein>
<evidence type="ECO:0000256" key="1">
    <source>
        <dbReference type="ARBA" id="ARBA00010923"/>
    </source>
</evidence>
<keyword evidence="5" id="KW-0614">Plasmid</keyword>
<dbReference type="RefSeq" id="WP_013945635.1">
    <property type="nucleotide sequence ID" value="NC_015716.1"/>
</dbReference>
<geneLocation type="plasmid" evidence="5 6">
    <name>pZYMOP02</name>
</geneLocation>
<dbReference type="REBASE" id="37445">
    <property type="entry name" value="S.Zmo29192I"/>
</dbReference>
<dbReference type="HOGENOM" id="CLU_021095_6_0_5"/>
<keyword evidence="3" id="KW-0238">DNA-binding</keyword>
<comment type="similarity">
    <text evidence="1">Belongs to the type-I restriction system S methylase family.</text>
</comment>
<organism evidence="5 6">
    <name type="scientific">Zymomonas mobilis subsp. pomaceae (strain ATCC 29192 / DSM 22645 / JCM 10191 / CCUG 17912 / NBRC 13757 / NCIMB 11200 / NRRL B-4491 / Barker I)</name>
    <dbReference type="NCBI Taxonomy" id="579138"/>
    <lineage>
        <taxon>Bacteria</taxon>
        <taxon>Pseudomonadati</taxon>
        <taxon>Pseudomonadota</taxon>
        <taxon>Alphaproteobacteria</taxon>
        <taxon>Sphingomonadales</taxon>
        <taxon>Zymomonadaceae</taxon>
        <taxon>Zymomonas</taxon>
    </lineage>
</organism>
<dbReference type="Pfam" id="PF01420">
    <property type="entry name" value="Methylase_S"/>
    <property type="match status" value="2"/>
</dbReference>
<dbReference type="PANTHER" id="PTHR43140">
    <property type="entry name" value="TYPE-1 RESTRICTION ENZYME ECOKI SPECIFICITY PROTEIN"/>
    <property type="match status" value="1"/>
</dbReference>
<evidence type="ECO:0000256" key="2">
    <source>
        <dbReference type="ARBA" id="ARBA00022747"/>
    </source>
</evidence>
<evidence type="ECO:0000313" key="6">
    <source>
        <dbReference type="Proteomes" id="UP000000491"/>
    </source>
</evidence>
<dbReference type="GO" id="GO:0003677">
    <property type="term" value="F:DNA binding"/>
    <property type="evidence" value="ECO:0007669"/>
    <property type="project" value="UniProtKB-KW"/>
</dbReference>
<dbReference type="PANTHER" id="PTHR43140:SF1">
    <property type="entry name" value="TYPE I RESTRICTION ENZYME ECOKI SPECIFICITY SUBUNIT"/>
    <property type="match status" value="1"/>
</dbReference>
<evidence type="ECO:0000313" key="5">
    <source>
        <dbReference type="EMBL" id="AEI38628.1"/>
    </source>
</evidence>
<dbReference type="InterPro" id="IPR044946">
    <property type="entry name" value="Restrct_endonuc_typeI_TRD_sf"/>
</dbReference>